<gene>
    <name evidence="5" type="primary">cppE</name>
</gene>
<accession>D2CKM5</accession>
<dbReference type="PANTHER" id="PTHR11487:SF0">
    <property type="entry name" value="S-ACYL FATTY ACID SYNTHASE THIOESTERASE, MEDIUM CHAIN"/>
    <property type="match status" value="1"/>
</dbReference>
<evidence type="ECO:0000313" key="5">
    <source>
        <dbReference type="EMBL" id="ABV83231.1"/>
    </source>
</evidence>
<organism evidence="5">
    <name type="scientific">Pseudonocardia autotrophica</name>
    <name type="common">Amycolata autotrophica</name>
    <name type="synonym">Nocardia autotrophica</name>
    <dbReference type="NCBI Taxonomy" id="2074"/>
    <lineage>
        <taxon>Bacteria</taxon>
        <taxon>Bacillati</taxon>
        <taxon>Actinomycetota</taxon>
        <taxon>Actinomycetes</taxon>
        <taxon>Pseudonocardiales</taxon>
        <taxon>Pseudonocardiaceae</taxon>
        <taxon>Pseudonocardia</taxon>
    </lineage>
</organism>
<dbReference type="PANTHER" id="PTHR11487">
    <property type="entry name" value="THIOESTERASE"/>
    <property type="match status" value="1"/>
</dbReference>
<dbReference type="GO" id="GO:0016787">
    <property type="term" value="F:hydrolase activity"/>
    <property type="evidence" value="ECO:0007669"/>
    <property type="project" value="UniProtKB-KW"/>
</dbReference>
<dbReference type="Gene3D" id="3.40.50.1820">
    <property type="entry name" value="alpha/beta hydrolase"/>
    <property type="match status" value="1"/>
</dbReference>
<reference evidence="5" key="1">
    <citation type="submission" date="2007-07" db="EMBL/GenBank/DDBJ databases">
        <authorList>
            <person name="Lee M.-Y."/>
            <person name="Lee J.-Y."/>
            <person name="Kim B.-K."/>
            <person name="Hwang Y.-B."/>
            <person name="Sherman D.H."/>
            <person name="Han K."/>
            <person name="Kim E.-S."/>
        </authorList>
    </citation>
    <scope>NUCLEOTIDE SEQUENCE</scope>
    <source>
        <strain evidence="5">KCTC9441</strain>
    </source>
</reference>
<dbReference type="GO" id="GO:0008610">
    <property type="term" value="P:lipid biosynthetic process"/>
    <property type="evidence" value="ECO:0007669"/>
    <property type="project" value="TreeGrafter"/>
</dbReference>
<dbReference type="AlphaFoldDB" id="D2CKM5"/>
<dbReference type="EMBL" id="EU108007">
    <property type="protein sequence ID" value="ABV83231.1"/>
    <property type="molecule type" value="Genomic_DNA"/>
</dbReference>
<evidence type="ECO:0000256" key="2">
    <source>
        <dbReference type="ARBA" id="ARBA00022801"/>
    </source>
</evidence>
<keyword evidence="2" id="KW-0378">Hydrolase</keyword>
<sequence>MPVHWLRRPAARRVRPRGRNPMTTTATEESLWVRCFHPAPERPVQLVCFPHAGGSASFYFPVSAQLQTTAEVFAVQYPGRQDRRRETSPGDLHTLADQVHGALRDSLRGHRPTVFFGHSMGATLAFEVARRHEAQGGRIAHLFASGRRAPSRVRDEHVHRLSDEQIVEELKLLAGTDTALLGDDEILRMILPAIRSDYEAIETYRCTPGATVAAPITVLTGDSDPKTSRDEAESWRDHTSGPFDLHVRPGGHFFLGSDAPAIIAMLRTVLTASS</sequence>
<dbReference type="InterPro" id="IPR001031">
    <property type="entry name" value="Thioesterase"/>
</dbReference>
<reference evidence="5" key="2">
    <citation type="journal article" date="2009" name="J. Ind. Microbiol. Biotechnol.">
        <title>Identification of functionally clustered nystatin-like biosynthetic genes in a rare actinomycetes, Pseudonocardia autotrophica.</title>
        <authorList>
            <person name="Kim B.G."/>
            <person name="Lee M.J."/>
            <person name="Seo J."/>
            <person name="Hwang Y.B."/>
            <person name="Lee M.Y."/>
            <person name="Han K."/>
            <person name="Sherman D.H."/>
            <person name="Kim E.S."/>
        </authorList>
    </citation>
    <scope>NUCLEOTIDE SEQUENCE</scope>
    <source>
        <strain evidence="5">KCTC9441</strain>
    </source>
</reference>
<evidence type="ECO:0000259" key="4">
    <source>
        <dbReference type="SMART" id="SM00824"/>
    </source>
</evidence>
<dbReference type="InterPro" id="IPR012223">
    <property type="entry name" value="TEII"/>
</dbReference>
<protein>
    <submittedName>
        <fullName evidence="5">CppE</fullName>
    </submittedName>
</protein>
<feature type="compositionally biased region" description="Basic residues" evidence="3">
    <location>
        <begin position="1"/>
        <end position="18"/>
    </location>
</feature>
<dbReference type="InterPro" id="IPR020802">
    <property type="entry name" value="TesA-like"/>
</dbReference>
<dbReference type="SMART" id="SM00824">
    <property type="entry name" value="PKS_TE"/>
    <property type="match status" value="1"/>
</dbReference>
<feature type="domain" description="Thioesterase TesA-like" evidence="4">
    <location>
        <begin position="47"/>
        <end position="270"/>
    </location>
</feature>
<name>D2CKM5_PSEAH</name>
<comment type="similarity">
    <text evidence="1">Belongs to the thioesterase family.</text>
</comment>
<feature type="compositionally biased region" description="Basic and acidic residues" evidence="3">
    <location>
        <begin position="223"/>
        <end position="239"/>
    </location>
</feature>
<evidence type="ECO:0000256" key="1">
    <source>
        <dbReference type="ARBA" id="ARBA00007169"/>
    </source>
</evidence>
<feature type="region of interest" description="Disordered" evidence="3">
    <location>
        <begin position="220"/>
        <end position="241"/>
    </location>
</feature>
<dbReference type="InterPro" id="IPR029058">
    <property type="entry name" value="AB_hydrolase_fold"/>
</dbReference>
<dbReference type="SUPFAM" id="SSF53474">
    <property type="entry name" value="alpha/beta-Hydrolases"/>
    <property type="match status" value="1"/>
</dbReference>
<feature type="region of interest" description="Disordered" evidence="3">
    <location>
        <begin position="1"/>
        <end position="24"/>
    </location>
</feature>
<dbReference type="Pfam" id="PF00975">
    <property type="entry name" value="Thioesterase"/>
    <property type="match status" value="1"/>
</dbReference>
<proteinExistence type="inferred from homology"/>
<evidence type="ECO:0000256" key="3">
    <source>
        <dbReference type="SAM" id="MobiDB-lite"/>
    </source>
</evidence>